<gene>
    <name evidence="1" type="ORF">C4F51_10255</name>
</gene>
<accession>A0A928V2G4</accession>
<evidence type="ECO:0000313" key="2">
    <source>
        <dbReference type="Proteomes" id="UP000652567"/>
    </source>
</evidence>
<reference evidence="1" key="1">
    <citation type="submission" date="2018-07" db="EMBL/GenBank/DDBJ databases">
        <title>Genome assembly of strain Ka43.</title>
        <authorList>
            <person name="Kukolya J."/>
            <person name="Nagy I."/>
            <person name="Horvath B."/>
            <person name="Toth A."/>
        </authorList>
    </citation>
    <scope>NUCLEOTIDE SEQUENCE</scope>
    <source>
        <strain evidence="1">KB43</strain>
    </source>
</reference>
<dbReference type="Proteomes" id="UP000652567">
    <property type="component" value="Unassembled WGS sequence"/>
</dbReference>
<evidence type="ECO:0008006" key="3">
    <source>
        <dbReference type="Google" id="ProtNLM"/>
    </source>
</evidence>
<dbReference type="EMBL" id="PRDL01000001">
    <property type="protein sequence ID" value="MBE8717571.1"/>
    <property type="molecule type" value="Genomic_DNA"/>
</dbReference>
<comment type="caution">
    <text evidence="1">The sequence shown here is derived from an EMBL/GenBank/DDBJ whole genome shotgun (WGS) entry which is preliminary data.</text>
</comment>
<dbReference type="AlphaFoldDB" id="A0A928V2G4"/>
<sequence>MPYLHEEWTSNYLSETKVLRVRISVDELPQALLDPLVEYQILDTLNVVTLGEGRFHLSSLGPERLLEYLRDCRDCGQLVSKRAVLPLQQVACEMVLGWAREKFG</sequence>
<name>A0A928V2G4_9GAMM</name>
<evidence type="ECO:0000313" key="1">
    <source>
        <dbReference type="EMBL" id="MBE8717571.1"/>
    </source>
</evidence>
<dbReference type="RefSeq" id="WP_193909484.1">
    <property type="nucleotide sequence ID" value="NZ_PRDL01000001.1"/>
</dbReference>
<keyword evidence="2" id="KW-1185">Reference proteome</keyword>
<organism evidence="1 2">
    <name type="scientific">Cellvibrio polysaccharolyticus</name>
    <dbReference type="NCBI Taxonomy" id="2082724"/>
    <lineage>
        <taxon>Bacteria</taxon>
        <taxon>Pseudomonadati</taxon>
        <taxon>Pseudomonadota</taxon>
        <taxon>Gammaproteobacteria</taxon>
        <taxon>Cellvibrionales</taxon>
        <taxon>Cellvibrionaceae</taxon>
        <taxon>Cellvibrio</taxon>
    </lineage>
</organism>
<protein>
    <recommendedName>
        <fullName evidence="3">WYL domain-containing protein</fullName>
    </recommendedName>
</protein>
<proteinExistence type="predicted"/>